<dbReference type="InterPro" id="IPR001841">
    <property type="entry name" value="Znf_RING"/>
</dbReference>
<dbReference type="HOGENOM" id="CLU_021597_0_0_1"/>
<dbReference type="InterPro" id="IPR013083">
    <property type="entry name" value="Znf_RING/FYVE/PHD"/>
</dbReference>
<evidence type="ECO:0000256" key="4">
    <source>
        <dbReference type="ARBA" id="ARBA00022723"/>
    </source>
</evidence>
<dbReference type="RefSeq" id="XP_002583523.1">
    <property type="nucleotide sequence ID" value="XM_002583477.1"/>
</dbReference>
<evidence type="ECO:0000256" key="3">
    <source>
        <dbReference type="ARBA" id="ARBA00022679"/>
    </source>
</evidence>
<dbReference type="PROSITE" id="PS50089">
    <property type="entry name" value="ZF_RING_2"/>
    <property type="match status" value="1"/>
</dbReference>
<feature type="domain" description="RING-type" evidence="10">
    <location>
        <begin position="172"/>
        <end position="213"/>
    </location>
</feature>
<dbReference type="GO" id="GO:0005634">
    <property type="term" value="C:nucleus"/>
    <property type="evidence" value="ECO:0007669"/>
    <property type="project" value="TreeGrafter"/>
</dbReference>
<dbReference type="Gene3D" id="3.30.40.10">
    <property type="entry name" value="Zinc/RING finger domain, C3HC4 (zinc finger)"/>
    <property type="match status" value="1"/>
</dbReference>
<dbReference type="eggNOG" id="KOG0800">
    <property type="taxonomic scope" value="Eukaryota"/>
</dbReference>
<evidence type="ECO:0000259" key="10">
    <source>
        <dbReference type="PROSITE" id="PS50089"/>
    </source>
</evidence>
<dbReference type="EC" id="2.3.2.27" evidence="2"/>
<accession>C4JV98</accession>
<dbReference type="AlphaFoldDB" id="C4JV98"/>
<feature type="region of interest" description="Disordered" evidence="9">
    <location>
        <begin position="221"/>
        <end position="298"/>
    </location>
</feature>
<dbReference type="PANTHER" id="PTHR45931:SF3">
    <property type="entry name" value="RING ZINC FINGER-CONTAINING PROTEIN"/>
    <property type="match status" value="1"/>
</dbReference>
<dbReference type="GO" id="GO:0008270">
    <property type="term" value="F:zinc ion binding"/>
    <property type="evidence" value="ECO:0007669"/>
    <property type="project" value="UniProtKB-KW"/>
</dbReference>
<dbReference type="SMART" id="SM00184">
    <property type="entry name" value="RING"/>
    <property type="match status" value="1"/>
</dbReference>
<dbReference type="GeneID" id="8442597"/>
<keyword evidence="6" id="KW-0833">Ubl conjugation pathway</keyword>
<feature type="compositionally biased region" description="Low complexity" evidence="9">
    <location>
        <begin position="225"/>
        <end position="265"/>
    </location>
</feature>
<dbReference type="PANTHER" id="PTHR45931">
    <property type="entry name" value="SI:CH211-59O9.10"/>
    <property type="match status" value="1"/>
</dbReference>
<dbReference type="GO" id="GO:0061630">
    <property type="term" value="F:ubiquitin protein ligase activity"/>
    <property type="evidence" value="ECO:0007669"/>
    <property type="project" value="UniProtKB-EC"/>
</dbReference>
<dbReference type="VEuPathDB" id="FungiDB:UREG_06490"/>
<evidence type="ECO:0000256" key="5">
    <source>
        <dbReference type="ARBA" id="ARBA00022771"/>
    </source>
</evidence>
<evidence type="ECO:0000256" key="9">
    <source>
        <dbReference type="SAM" id="MobiDB-lite"/>
    </source>
</evidence>
<name>C4JV98_UNCRE</name>
<keyword evidence="5 8" id="KW-0863">Zinc-finger</keyword>
<keyword evidence="12" id="KW-1185">Reference proteome</keyword>
<evidence type="ECO:0000256" key="2">
    <source>
        <dbReference type="ARBA" id="ARBA00012483"/>
    </source>
</evidence>
<dbReference type="EMBL" id="CH476618">
    <property type="protein sequence ID" value="EEP81625.1"/>
    <property type="molecule type" value="Genomic_DNA"/>
</dbReference>
<dbReference type="FunFam" id="3.30.40.10:FF:000127">
    <property type="entry name" value="E3 ubiquitin-protein ligase RNF181"/>
    <property type="match status" value="1"/>
</dbReference>
<dbReference type="KEGG" id="ure:UREG_06490"/>
<keyword evidence="4" id="KW-0479">Metal-binding</keyword>
<dbReference type="OrthoDB" id="8062037at2759"/>
<evidence type="ECO:0000313" key="12">
    <source>
        <dbReference type="Proteomes" id="UP000002058"/>
    </source>
</evidence>
<dbReference type="InterPro" id="IPR051834">
    <property type="entry name" value="RING_finger_E3_ligase"/>
</dbReference>
<dbReference type="GO" id="GO:0006511">
    <property type="term" value="P:ubiquitin-dependent protein catabolic process"/>
    <property type="evidence" value="ECO:0007669"/>
    <property type="project" value="TreeGrafter"/>
</dbReference>
<reference evidence="12" key="1">
    <citation type="journal article" date="2009" name="Genome Res.">
        <title>Comparative genomic analyses of the human fungal pathogens Coccidioides and their relatives.</title>
        <authorList>
            <person name="Sharpton T.J."/>
            <person name="Stajich J.E."/>
            <person name="Rounsley S.D."/>
            <person name="Gardner M.J."/>
            <person name="Wortman J.R."/>
            <person name="Jordar V.S."/>
            <person name="Maiti R."/>
            <person name="Kodira C.D."/>
            <person name="Neafsey D.E."/>
            <person name="Zeng Q."/>
            <person name="Hung C.-Y."/>
            <person name="McMahan C."/>
            <person name="Muszewska A."/>
            <person name="Grynberg M."/>
            <person name="Mandel M.A."/>
            <person name="Kellner E.M."/>
            <person name="Barker B.M."/>
            <person name="Galgiani J.N."/>
            <person name="Orbach M.J."/>
            <person name="Kirkland T.N."/>
            <person name="Cole G.T."/>
            <person name="Henn M.R."/>
            <person name="Birren B.W."/>
            <person name="Taylor J.W."/>
        </authorList>
    </citation>
    <scope>NUCLEOTIDE SEQUENCE [LARGE SCALE GENOMIC DNA]</scope>
    <source>
        <strain evidence="12">UAMH 1704</strain>
    </source>
</reference>
<proteinExistence type="predicted"/>
<keyword evidence="7" id="KW-0862">Zinc</keyword>
<dbReference type="Pfam" id="PF13639">
    <property type="entry name" value="zf-RING_2"/>
    <property type="match status" value="1"/>
</dbReference>
<dbReference type="Proteomes" id="UP000002058">
    <property type="component" value="Unassembled WGS sequence"/>
</dbReference>
<evidence type="ECO:0000256" key="8">
    <source>
        <dbReference type="PROSITE-ProRule" id="PRU00175"/>
    </source>
</evidence>
<sequence length="298" mass="31743">MPFQPPQNAPAGDALLPLFANFNAFVQGLAAAEGPPQNPHANAPPEAANNSQRQSGREENPPPVASVNDSIIRILQQDFMGRNARPRDPSGRIGAPPLVAPNPLEIVARIMGLGHLGDAVYSQEELDRVISELIDQTSNTNAPGPATEAAIRALPKKPVDKTMLGHDGKAECSICMDNVEIAEKVTELPCKHWFHGTCISAWLIEHDTCPHCRRGIMESYRQQHPSPNSSPSGSSSSLPSLISVTSPFPMPNGSSSPHNSNGTPTRSESDQQRPSSSGGNGRFTGWMRNHFGGGSSGT</sequence>
<organism evidence="11 12">
    <name type="scientific">Uncinocarpus reesii (strain UAMH 1704)</name>
    <dbReference type="NCBI Taxonomy" id="336963"/>
    <lineage>
        <taxon>Eukaryota</taxon>
        <taxon>Fungi</taxon>
        <taxon>Dikarya</taxon>
        <taxon>Ascomycota</taxon>
        <taxon>Pezizomycotina</taxon>
        <taxon>Eurotiomycetes</taxon>
        <taxon>Eurotiomycetidae</taxon>
        <taxon>Onygenales</taxon>
        <taxon>Onygenaceae</taxon>
        <taxon>Uncinocarpus</taxon>
    </lineage>
</organism>
<dbReference type="OMA" id="HETIHGN"/>
<dbReference type="GO" id="GO:0016567">
    <property type="term" value="P:protein ubiquitination"/>
    <property type="evidence" value="ECO:0007669"/>
    <property type="project" value="UniProtKB-ARBA"/>
</dbReference>
<dbReference type="SUPFAM" id="SSF57850">
    <property type="entry name" value="RING/U-box"/>
    <property type="match status" value="1"/>
</dbReference>
<keyword evidence="3" id="KW-0808">Transferase</keyword>
<evidence type="ECO:0000256" key="6">
    <source>
        <dbReference type="ARBA" id="ARBA00022786"/>
    </source>
</evidence>
<gene>
    <name evidence="11" type="ORF">UREG_06490</name>
</gene>
<evidence type="ECO:0000256" key="1">
    <source>
        <dbReference type="ARBA" id="ARBA00000900"/>
    </source>
</evidence>
<feature type="region of interest" description="Disordered" evidence="9">
    <location>
        <begin position="30"/>
        <end position="68"/>
    </location>
</feature>
<protein>
    <recommendedName>
        <fullName evidence="2">RING-type E3 ubiquitin transferase</fullName>
        <ecNumber evidence="2">2.3.2.27</ecNumber>
    </recommendedName>
</protein>
<dbReference type="STRING" id="336963.C4JV98"/>
<evidence type="ECO:0000256" key="7">
    <source>
        <dbReference type="ARBA" id="ARBA00022833"/>
    </source>
</evidence>
<comment type="catalytic activity">
    <reaction evidence="1">
        <text>S-ubiquitinyl-[E2 ubiquitin-conjugating enzyme]-L-cysteine + [acceptor protein]-L-lysine = [E2 ubiquitin-conjugating enzyme]-L-cysteine + N(6)-ubiquitinyl-[acceptor protein]-L-lysine.</text>
        <dbReference type="EC" id="2.3.2.27"/>
    </reaction>
</comment>
<evidence type="ECO:0000313" key="11">
    <source>
        <dbReference type="EMBL" id="EEP81625.1"/>
    </source>
</evidence>
<dbReference type="InParanoid" id="C4JV98"/>
<feature type="compositionally biased region" description="Low complexity" evidence="9">
    <location>
        <begin position="39"/>
        <end position="50"/>
    </location>
</feature>